<comment type="similarity">
    <text evidence="2 7">Belongs to the cytochrome c oxidase subunit 3 family.</text>
</comment>
<dbReference type="Gene3D" id="1.20.120.80">
    <property type="entry name" value="Cytochrome c oxidase, subunit III, four-helix bundle"/>
    <property type="match status" value="1"/>
</dbReference>
<keyword evidence="4 7" id="KW-0812">Transmembrane</keyword>
<organism evidence="10 11">
    <name type="scientific">Bradyrhizobium manausense</name>
    <dbReference type="NCBI Taxonomy" id="989370"/>
    <lineage>
        <taxon>Bacteria</taxon>
        <taxon>Pseudomonadati</taxon>
        <taxon>Pseudomonadota</taxon>
        <taxon>Alphaproteobacteria</taxon>
        <taxon>Hyphomicrobiales</taxon>
        <taxon>Nitrobacteraceae</taxon>
        <taxon>Bradyrhizobium</taxon>
    </lineage>
</organism>
<feature type="transmembrane region" description="Helical" evidence="8">
    <location>
        <begin position="133"/>
        <end position="164"/>
    </location>
</feature>
<feature type="transmembrane region" description="Helical" evidence="8">
    <location>
        <begin position="176"/>
        <end position="193"/>
    </location>
</feature>
<dbReference type="EMBL" id="LJYG01000101">
    <property type="protein sequence ID" value="KRQ06390.1"/>
    <property type="molecule type" value="Genomic_DNA"/>
</dbReference>
<comment type="caution">
    <text evidence="10">The sequence shown here is derived from an EMBL/GenBank/DDBJ whole genome shotgun (WGS) entry which is preliminary data.</text>
</comment>
<dbReference type="Proteomes" id="UP000051936">
    <property type="component" value="Unassembled WGS sequence"/>
</dbReference>
<keyword evidence="11" id="KW-1185">Reference proteome</keyword>
<protein>
    <submittedName>
        <fullName evidence="10">Cytochrome C oxidase subunit III</fullName>
    </submittedName>
</protein>
<dbReference type="PROSITE" id="PS50253">
    <property type="entry name" value="COX3"/>
    <property type="match status" value="1"/>
</dbReference>
<dbReference type="PANTHER" id="PTHR11403:SF2">
    <property type="entry name" value="CYTOCHROME BO(3) UBIQUINOL OXIDASE SUBUNIT 3"/>
    <property type="match status" value="1"/>
</dbReference>
<sequence>MRQTIVRNVGALPTYGYGPRSGPWWGAMGFMALEGMGFAIAIGAYLYLYAVNSDWPIGAAPPDLWPGTVEVAIYLLSIIPNEMTNRAAKRQDLAKVRTGLIVMSLIGIVLLVFRGIEFAHLNTRWDNSAYGSVVWLILGLHTTHLATDLGDTVVLTVLMFTAHAKPRRFSDVTDNAFYWNFVVLAWLPLYVLLDWVPRL</sequence>
<comment type="subcellular location">
    <subcellularLocation>
        <location evidence="1 7">Cell membrane</location>
        <topology evidence="1 7">Multi-pass membrane protein</topology>
    </subcellularLocation>
</comment>
<accession>A0A0R3D915</accession>
<evidence type="ECO:0000256" key="2">
    <source>
        <dbReference type="ARBA" id="ARBA00010581"/>
    </source>
</evidence>
<name>A0A0R3D915_9BRAD</name>
<dbReference type="GO" id="GO:0005886">
    <property type="term" value="C:plasma membrane"/>
    <property type="evidence" value="ECO:0007669"/>
    <property type="project" value="UniProtKB-SubCell"/>
</dbReference>
<feature type="transmembrane region" description="Helical" evidence="8">
    <location>
        <begin position="24"/>
        <end position="48"/>
    </location>
</feature>
<evidence type="ECO:0000259" key="9">
    <source>
        <dbReference type="PROSITE" id="PS50253"/>
    </source>
</evidence>
<dbReference type="InterPro" id="IPR013833">
    <property type="entry name" value="Cyt_c_oxidase_su3_a-hlx"/>
</dbReference>
<reference evidence="10 11" key="1">
    <citation type="submission" date="2015-09" db="EMBL/GenBank/DDBJ databases">
        <title>Draft Genome Sequence of Bradyrhizobium manausense Strain BR 3351T, a Novel Symbiotic Nitrogen-Fixing Alphaproteobacterium Isolated from Brazilian Amazon Rain Forest.</title>
        <authorList>
            <person name="De Araujo J.L."/>
            <person name="Zilli J.E."/>
        </authorList>
    </citation>
    <scope>NUCLEOTIDE SEQUENCE [LARGE SCALE GENOMIC DNA]</scope>
    <source>
        <strain evidence="10 11">BR3351</strain>
    </source>
</reference>
<evidence type="ECO:0000256" key="4">
    <source>
        <dbReference type="ARBA" id="ARBA00022692"/>
    </source>
</evidence>
<evidence type="ECO:0000256" key="7">
    <source>
        <dbReference type="RuleBase" id="RU003376"/>
    </source>
</evidence>
<keyword evidence="5 8" id="KW-1133">Transmembrane helix</keyword>
<feature type="domain" description="Heme-copper oxidase subunit III family profile" evidence="9">
    <location>
        <begin position="1"/>
        <end position="198"/>
    </location>
</feature>
<evidence type="ECO:0000256" key="6">
    <source>
        <dbReference type="ARBA" id="ARBA00023136"/>
    </source>
</evidence>
<dbReference type="PANTHER" id="PTHR11403">
    <property type="entry name" value="CYTOCHROME C OXIDASE SUBUNIT III"/>
    <property type="match status" value="1"/>
</dbReference>
<dbReference type="STRING" id="989370.AOQ71_25515"/>
<dbReference type="InterPro" id="IPR035973">
    <property type="entry name" value="Cyt_c_oxidase_su3-like_sf"/>
</dbReference>
<dbReference type="GO" id="GO:0004129">
    <property type="term" value="F:cytochrome-c oxidase activity"/>
    <property type="evidence" value="ECO:0007669"/>
    <property type="project" value="InterPro"/>
</dbReference>
<dbReference type="OrthoDB" id="7470475at2"/>
<dbReference type="AlphaFoldDB" id="A0A0R3D915"/>
<proteinExistence type="inferred from homology"/>
<keyword evidence="3" id="KW-1003">Cell membrane</keyword>
<feature type="transmembrane region" description="Helical" evidence="8">
    <location>
        <begin position="96"/>
        <end position="113"/>
    </location>
</feature>
<evidence type="ECO:0000256" key="5">
    <source>
        <dbReference type="ARBA" id="ARBA00022989"/>
    </source>
</evidence>
<evidence type="ECO:0000256" key="3">
    <source>
        <dbReference type="ARBA" id="ARBA00022475"/>
    </source>
</evidence>
<dbReference type="SUPFAM" id="SSF81452">
    <property type="entry name" value="Cytochrome c oxidase subunit III-like"/>
    <property type="match status" value="1"/>
</dbReference>
<evidence type="ECO:0000313" key="10">
    <source>
        <dbReference type="EMBL" id="KRQ06390.1"/>
    </source>
</evidence>
<evidence type="ECO:0000256" key="8">
    <source>
        <dbReference type="SAM" id="Phobius"/>
    </source>
</evidence>
<dbReference type="InterPro" id="IPR000298">
    <property type="entry name" value="Cyt_c_oxidase-like_su3"/>
</dbReference>
<evidence type="ECO:0000313" key="11">
    <source>
        <dbReference type="Proteomes" id="UP000051936"/>
    </source>
</evidence>
<evidence type="ECO:0000256" key="1">
    <source>
        <dbReference type="ARBA" id="ARBA00004651"/>
    </source>
</evidence>
<dbReference type="GO" id="GO:0019646">
    <property type="term" value="P:aerobic electron transport chain"/>
    <property type="evidence" value="ECO:0007669"/>
    <property type="project" value="InterPro"/>
</dbReference>
<dbReference type="Pfam" id="PF00510">
    <property type="entry name" value="COX3"/>
    <property type="match status" value="1"/>
</dbReference>
<dbReference type="RefSeq" id="WP_057752709.1">
    <property type="nucleotide sequence ID" value="NZ_LJYG01000101.1"/>
</dbReference>
<gene>
    <name evidence="10" type="ORF">AOQ71_25515</name>
</gene>
<keyword evidence="6 8" id="KW-0472">Membrane</keyword>
<dbReference type="InterPro" id="IPR024791">
    <property type="entry name" value="Cyt_c/ubiquinol_Oxase_su3"/>
</dbReference>